<dbReference type="EMBL" id="CP053384">
    <property type="protein sequence ID" value="QKN60891.1"/>
    <property type="molecule type" value="Genomic_DNA"/>
</dbReference>
<dbReference type="GO" id="GO:0003677">
    <property type="term" value="F:DNA binding"/>
    <property type="evidence" value="ECO:0007669"/>
    <property type="project" value="InterPro"/>
</dbReference>
<keyword evidence="2" id="KW-0808">Transferase</keyword>
<dbReference type="InterPro" id="IPR009731">
    <property type="entry name" value="P-like"/>
</dbReference>
<evidence type="ECO:0000256" key="1">
    <source>
        <dbReference type="ARBA" id="ARBA00022603"/>
    </source>
</evidence>
<accession>A0A6M9X121</accession>
<dbReference type="GO" id="GO:0008170">
    <property type="term" value="F:N-methyltransferase activity"/>
    <property type="evidence" value="ECO:0007669"/>
    <property type="project" value="InterPro"/>
</dbReference>
<dbReference type="SUPFAM" id="SSF53335">
    <property type="entry name" value="S-adenosyl-L-methionine-dependent methyltransferases"/>
    <property type="match status" value="1"/>
</dbReference>
<dbReference type="Pfam" id="PF06992">
    <property type="entry name" value="Phage_lambda_P"/>
    <property type="match status" value="1"/>
</dbReference>
<reference evidence="3" key="1">
    <citation type="submission" date="2020-05" db="EMBL/GenBank/DDBJ databases">
        <title>F plasmids are the major carriers of antibiotic resistance genes in human-associated commensal E. coli.</title>
        <authorList>
            <person name="Stephens C."/>
            <person name="Arismendi T."/>
            <person name="Wright M."/>
            <person name="Gonzalez A."/>
            <person name="Gill M."/>
            <person name="Hartman A."/>
            <person name="Pandori M."/>
            <person name="Hess D."/>
        </authorList>
    </citation>
    <scope>NUCLEOTIDE SEQUENCE</scope>
    <source>
        <strain evidence="3">SCU-107</strain>
    </source>
</reference>
<organism evidence="3">
    <name type="scientific">Escherichia coli</name>
    <dbReference type="NCBI Taxonomy" id="562"/>
    <lineage>
        <taxon>Bacteria</taxon>
        <taxon>Pseudomonadati</taxon>
        <taxon>Pseudomonadota</taxon>
        <taxon>Gammaproteobacteria</taxon>
        <taxon>Enterobacterales</taxon>
        <taxon>Enterobacteriaceae</taxon>
        <taxon>Escherichia</taxon>
    </lineage>
</organism>
<dbReference type="GO" id="GO:0032259">
    <property type="term" value="P:methylation"/>
    <property type="evidence" value="ECO:0007669"/>
    <property type="project" value="UniProtKB-KW"/>
</dbReference>
<dbReference type="GO" id="GO:0006270">
    <property type="term" value="P:DNA replication initiation"/>
    <property type="evidence" value="ECO:0007669"/>
    <property type="project" value="InterPro"/>
</dbReference>
<dbReference type="PRINTS" id="PR00508">
    <property type="entry name" value="S21N4MTFRASE"/>
</dbReference>
<protein>
    <submittedName>
        <fullName evidence="3">Uncharacterized protein</fullName>
    </submittedName>
</protein>
<sequence length="454" mass="52462">MKNIAAQMVNFDREQMRRIANNMPEQYDEKPQVQQVAQIINGVFSQLLATFPASLANRDQNELNEIRRQWVLAFRENGITTMEQVNAGMRVARRQNRPFLPSPGQFVAWCREEASVIAGLPNVSELVDMVYEYCRKRGLYPDAESYPWKSNAHYWLVTNLYLKWLDQCLAQFWRVLKPAGSLYLFCGHRLASDIEIMMRERFNVLNHIIWAKPSGRWNGCNKESLRAYFPATERILFAEHYQGPYRPKDDGCEAKGRALKQHVMAQLIAYFRDARAALGITAKQIADATGKKNMVSHWFSASQWQLPNESDYLKLQSLFARVAEEKHQRGELEKSHYQLVSTYSELNRQYTELQSEYKHLRRYFGVTAQVPYTDVWTHKPVQYYPGKHPCEKPAEMLQQIISASSRPGELVADFFMGSGSTVKAAMALGRRAIGVELETGRFEQTVREVQNLIV</sequence>
<keyword evidence="1" id="KW-0489">Methyltransferase</keyword>
<dbReference type="Gene3D" id="3.40.50.150">
    <property type="entry name" value="Vaccinia Virus protein VP39"/>
    <property type="match status" value="1"/>
</dbReference>
<evidence type="ECO:0000256" key="2">
    <source>
        <dbReference type="ARBA" id="ARBA00022679"/>
    </source>
</evidence>
<gene>
    <name evidence="3" type="ORF">HHJ25_22965</name>
</gene>
<proteinExistence type="predicted"/>
<dbReference type="AlphaFoldDB" id="A0A6M9X121"/>
<evidence type="ECO:0000313" key="3">
    <source>
        <dbReference type="EMBL" id="QKN60891.1"/>
    </source>
</evidence>
<dbReference type="InterPro" id="IPR001091">
    <property type="entry name" value="RM_Methyltransferase"/>
</dbReference>
<name>A0A6M9X121_ECOLX</name>
<dbReference type="REBASE" id="392162">
    <property type="entry name" value="M.EcoSCU107ORF22965P"/>
</dbReference>
<dbReference type="InterPro" id="IPR029063">
    <property type="entry name" value="SAM-dependent_MTases_sf"/>
</dbReference>